<dbReference type="EMBL" id="DRGM01000086">
    <property type="protein sequence ID" value="HEA16447.1"/>
    <property type="molecule type" value="Genomic_DNA"/>
</dbReference>
<dbReference type="AlphaFoldDB" id="A0A7V1GEM4"/>
<comment type="caution">
    <text evidence="3">The sequence shown here is derived from an EMBL/GenBank/DDBJ whole genome shotgun (WGS) entry which is preliminary data.</text>
</comment>
<keyword evidence="1" id="KW-1133">Transmembrane helix</keyword>
<organism evidence="3">
    <name type="scientific">Pseudoalteromonas prydzensis</name>
    <dbReference type="NCBI Taxonomy" id="182141"/>
    <lineage>
        <taxon>Bacteria</taxon>
        <taxon>Pseudomonadati</taxon>
        <taxon>Pseudomonadota</taxon>
        <taxon>Gammaproteobacteria</taxon>
        <taxon>Alteromonadales</taxon>
        <taxon>Pseudoalteromonadaceae</taxon>
        <taxon>Pseudoalteromonas</taxon>
    </lineage>
</organism>
<feature type="domain" description="Putative sensor" evidence="2">
    <location>
        <begin position="122"/>
        <end position="292"/>
    </location>
</feature>
<dbReference type="Proteomes" id="UP000886188">
    <property type="component" value="Unassembled WGS sequence"/>
</dbReference>
<name>A0A7V1GEM4_9GAMM</name>
<evidence type="ECO:0000259" key="2">
    <source>
        <dbReference type="Pfam" id="PF13796"/>
    </source>
</evidence>
<feature type="transmembrane region" description="Helical" evidence="1">
    <location>
        <begin position="207"/>
        <end position="236"/>
    </location>
</feature>
<dbReference type="Pfam" id="PF22564">
    <property type="entry name" value="HAAS"/>
    <property type="match status" value="1"/>
</dbReference>
<proteinExistence type="predicted"/>
<reference evidence="3" key="1">
    <citation type="journal article" date="2020" name="mSystems">
        <title>Genome- and Community-Level Interaction Insights into Carbon Utilization and Element Cycling Functions of Hydrothermarchaeota in Hydrothermal Sediment.</title>
        <authorList>
            <person name="Zhou Z."/>
            <person name="Liu Y."/>
            <person name="Xu W."/>
            <person name="Pan J."/>
            <person name="Luo Z.H."/>
            <person name="Li M."/>
        </authorList>
    </citation>
    <scope>NUCLEOTIDE SEQUENCE [LARGE SCALE GENOMIC DNA]</scope>
    <source>
        <strain evidence="3">HyVt-346</strain>
    </source>
</reference>
<keyword evidence="1" id="KW-0812">Transmembrane</keyword>
<accession>A0A7V1GEM4</accession>
<evidence type="ECO:0000256" key="1">
    <source>
        <dbReference type="SAM" id="Phobius"/>
    </source>
</evidence>
<gene>
    <name evidence="3" type="ORF">ENH88_08385</name>
</gene>
<feature type="transmembrane region" description="Helical" evidence="1">
    <location>
        <begin position="128"/>
        <end position="155"/>
    </location>
</feature>
<evidence type="ECO:0000313" key="3">
    <source>
        <dbReference type="EMBL" id="HEA16447.1"/>
    </source>
</evidence>
<dbReference type="InterPro" id="IPR025828">
    <property type="entry name" value="Put_sensor_dom"/>
</dbReference>
<keyword evidence="1" id="KW-0472">Membrane</keyword>
<sequence>METMMSNDQVEQNIQDYLSALTAQLQGQDIALIQDALYDAENHFRCAFDAAGRQPSAIFDIIKSYGTPKEIAKYYCDMELTVNWAIYGICTSNIIAPKNTSMFAILKDMSAYKALIYAFIRPPLSIAYFAWTLMVGLCSAAASLFIVGLPILVFYMKSMQYLSLLEGRLIESLLRLRMPRRPANTDISMKQKVLDPLLLRRNWSTSLYLFLQLPLAIVYLLLIVLPTILATCLFLSPIVDPILHTIYPTFEIDINWYWLPATTIVSTGLLMLTLFLAKLLGTHHSKLAKAMLVAA</sequence>
<feature type="transmembrane region" description="Helical" evidence="1">
    <location>
        <begin position="256"/>
        <end position="277"/>
    </location>
</feature>
<dbReference type="Pfam" id="PF13796">
    <property type="entry name" value="Sensor"/>
    <property type="match status" value="1"/>
</dbReference>
<protein>
    <recommendedName>
        <fullName evidence="2">Putative sensor domain-containing protein</fullName>
    </recommendedName>
</protein>